<protein>
    <submittedName>
        <fullName evidence="1">Uncharacterized protein</fullName>
    </submittedName>
</protein>
<evidence type="ECO:0000313" key="2">
    <source>
        <dbReference type="Proteomes" id="UP000182063"/>
    </source>
</evidence>
<evidence type="ECO:0000313" key="1">
    <source>
        <dbReference type="EMBL" id="API60583.1"/>
    </source>
</evidence>
<reference evidence="2" key="1">
    <citation type="submission" date="2016-11" db="EMBL/GenBank/DDBJ databases">
        <title>Complete Genome Sequence of alachlor-degrading Sphingomonas sp. strain JJ-A5.</title>
        <authorList>
            <person name="Lee H."/>
            <person name="Ka J.-O."/>
        </authorList>
    </citation>
    <scope>NUCLEOTIDE SEQUENCE [LARGE SCALE GENOMIC DNA]</scope>
    <source>
        <strain evidence="2">JJ-A5</strain>
    </source>
</reference>
<dbReference type="RefSeq" id="WP_072598244.1">
    <property type="nucleotide sequence ID" value="NZ_CP018221.1"/>
</dbReference>
<dbReference type="Proteomes" id="UP000182063">
    <property type="component" value="Chromosome"/>
</dbReference>
<proteinExistence type="predicted"/>
<dbReference type="AlphaFoldDB" id="A0A1L3ZY68"/>
<dbReference type="KEGG" id="sphj:BSL82_15870"/>
<dbReference type="EMBL" id="CP018221">
    <property type="protein sequence ID" value="API60583.1"/>
    <property type="molecule type" value="Genomic_DNA"/>
</dbReference>
<dbReference type="OrthoDB" id="9808773at2"/>
<dbReference type="STRING" id="1921510.BSL82_15870"/>
<gene>
    <name evidence="1" type="ORF">BSL82_15870</name>
</gene>
<accession>A0A1L3ZY68</accession>
<organism evidence="1 2">
    <name type="scientific">Tardibacter chloracetimidivorans</name>
    <dbReference type="NCBI Taxonomy" id="1921510"/>
    <lineage>
        <taxon>Bacteria</taxon>
        <taxon>Pseudomonadati</taxon>
        <taxon>Pseudomonadota</taxon>
        <taxon>Alphaproteobacteria</taxon>
        <taxon>Sphingomonadales</taxon>
        <taxon>Sphingomonadaceae</taxon>
        <taxon>Tardibacter</taxon>
    </lineage>
</organism>
<keyword evidence="2" id="KW-1185">Reference proteome</keyword>
<name>A0A1L3ZY68_9SPHN</name>
<sequence length="76" mass="8612">MNLDKLLIDATGLNEASSARQRHHALQQMLAEDGHSISAKGVGKWFERESLPATWLVNILKSAQRRGRRVDLKNYI</sequence>